<feature type="region of interest" description="Disordered" evidence="1">
    <location>
        <begin position="141"/>
        <end position="189"/>
    </location>
</feature>
<proteinExistence type="predicted"/>
<evidence type="ECO:0000313" key="2">
    <source>
        <dbReference type="EMBL" id="QHT97060.1"/>
    </source>
</evidence>
<dbReference type="AlphaFoldDB" id="A0A6C0IX02"/>
<evidence type="ECO:0000256" key="1">
    <source>
        <dbReference type="SAM" id="MobiDB-lite"/>
    </source>
</evidence>
<protein>
    <submittedName>
        <fullName evidence="2">Uncharacterized protein</fullName>
    </submittedName>
</protein>
<name>A0A6C0IX02_9ZZZZ</name>
<feature type="compositionally biased region" description="Basic residues" evidence="1">
    <location>
        <begin position="171"/>
        <end position="189"/>
    </location>
</feature>
<accession>A0A6C0IX02</accession>
<dbReference type="EMBL" id="MN740271">
    <property type="protein sequence ID" value="QHT97060.1"/>
    <property type="molecule type" value="Genomic_DNA"/>
</dbReference>
<reference evidence="2" key="1">
    <citation type="journal article" date="2020" name="Nature">
        <title>Giant virus diversity and host interactions through global metagenomics.</title>
        <authorList>
            <person name="Schulz F."/>
            <person name="Roux S."/>
            <person name="Paez-Espino D."/>
            <person name="Jungbluth S."/>
            <person name="Walsh D.A."/>
            <person name="Denef V.J."/>
            <person name="McMahon K.D."/>
            <person name="Konstantinidis K.T."/>
            <person name="Eloe-Fadrosh E.A."/>
            <person name="Kyrpides N.C."/>
            <person name="Woyke T."/>
        </authorList>
    </citation>
    <scope>NUCLEOTIDE SEQUENCE</scope>
    <source>
        <strain evidence="2">GVMAG-M-3300024510-1</strain>
    </source>
</reference>
<sequence length="189" mass="21613">MEDKALVCYYAAKPGLEAVQLPMFIRGQYICDSIEEACAKALECAKQDAAKMENQEWVDLDVDESISIQRITKPGYYARWIPECDERNSEGSYTHRTLGLYFSRTKQGWFTKEYAGKARPQRYYVITLAKNASTGSRIVHADDASLENSSTESTEDDEKGPLTQSVIRPSFARRRNRNRNRGKNFVHPQ</sequence>
<organism evidence="2">
    <name type="scientific">viral metagenome</name>
    <dbReference type="NCBI Taxonomy" id="1070528"/>
    <lineage>
        <taxon>unclassified sequences</taxon>
        <taxon>metagenomes</taxon>
        <taxon>organismal metagenomes</taxon>
    </lineage>
</organism>